<reference evidence="1" key="1">
    <citation type="submission" date="2024-07" db="EMBL/GenBank/DDBJ databases">
        <authorList>
            <person name="Yu S.T."/>
        </authorList>
    </citation>
    <scope>NUCLEOTIDE SEQUENCE</scope>
    <source>
        <strain evidence="1">R39</strain>
    </source>
</reference>
<proteinExistence type="predicted"/>
<accession>A0AB39QIH9</accession>
<dbReference type="Gene3D" id="2.60.120.580">
    <property type="entry name" value="Acetamidase/Formamidase-like domains"/>
    <property type="match status" value="2"/>
</dbReference>
<dbReference type="SUPFAM" id="SSF141130">
    <property type="entry name" value="Acetamidase/Formamidase-like"/>
    <property type="match status" value="1"/>
</dbReference>
<dbReference type="InterPro" id="IPR004304">
    <property type="entry name" value="FmdA_AmdA"/>
</dbReference>
<name>A0AB39QIH9_9ACTN</name>
<gene>
    <name evidence="1" type="ORF">AB5J52_13515</name>
</gene>
<dbReference type="RefSeq" id="WP_369222375.1">
    <property type="nucleotide sequence ID" value="NZ_CP163441.1"/>
</dbReference>
<dbReference type="Gene3D" id="3.10.28.20">
    <property type="entry name" value="Acetamidase/Formamidase-like domains"/>
    <property type="match status" value="1"/>
</dbReference>
<dbReference type="PANTHER" id="PTHR31891">
    <property type="entry name" value="FORMAMIDASE C869.04-RELATED"/>
    <property type="match status" value="1"/>
</dbReference>
<dbReference type="AlphaFoldDB" id="A0AB39QIH9"/>
<organism evidence="1">
    <name type="scientific">Streptomyces sp. R39</name>
    <dbReference type="NCBI Taxonomy" id="3238631"/>
    <lineage>
        <taxon>Bacteria</taxon>
        <taxon>Bacillati</taxon>
        <taxon>Actinomycetota</taxon>
        <taxon>Actinomycetes</taxon>
        <taxon>Kitasatosporales</taxon>
        <taxon>Streptomycetaceae</taxon>
        <taxon>Streptomyces</taxon>
    </lineage>
</organism>
<dbReference type="Pfam" id="PF03069">
    <property type="entry name" value="FmdA_AmdA"/>
    <property type="match status" value="2"/>
</dbReference>
<sequence length="381" mass="39706">MTATDSPLLLDIAATGFPVLQPGHGPIPSATYVPATPGNTLWGRLPCEADAPVAAVRPGSVLTVDTLSHEGVLEDQGRDPRAFFARYGVAGAHVLDDAQQTANSDTAHDFDDDGPHLVTGPIAVTGARPGDLLAVTVLGLTPRVPYGLVSARHGFGALPGEMPSLPGPQMTFATAHADGAGAWGRMAVDSSDPARGALHFPLRPFLGVMGVAVPGDERPHSVPPGRHGGNIDVALLGEGATLYLPVQVDDALVYFGDPHFAQGDGEIALTAFEASLRATVRVEVIPGGAALRPGHGRVTPFAETDDLLIPIGLDEDLDEAMRDCVRCALDLLVTDYGIDRHLAMAYLSAAGDFAVSQVVDSVKGIHGKIRKSDFIEVTRPS</sequence>
<protein>
    <submittedName>
        <fullName evidence="1">Acetamidase/formamidase family protein</fullName>
    </submittedName>
</protein>
<dbReference type="PANTHER" id="PTHR31891:SF1">
    <property type="entry name" value="FORMAMIDASE C869.04-RELATED"/>
    <property type="match status" value="1"/>
</dbReference>
<dbReference type="EMBL" id="CP163441">
    <property type="protein sequence ID" value="XDQ43198.1"/>
    <property type="molecule type" value="Genomic_DNA"/>
</dbReference>
<evidence type="ECO:0000313" key="1">
    <source>
        <dbReference type="EMBL" id="XDQ43198.1"/>
    </source>
</evidence>
<dbReference type="GO" id="GO:0016811">
    <property type="term" value="F:hydrolase activity, acting on carbon-nitrogen (but not peptide) bonds, in linear amides"/>
    <property type="evidence" value="ECO:0007669"/>
    <property type="project" value="InterPro"/>
</dbReference>